<dbReference type="InterPro" id="IPR002052">
    <property type="entry name" value="DNA_methylase_N6_adenine_CS"/>
</dbReference>
<evidence type="ECO:0000313" key="7">
    <source>
        <dbReference type="Proteomes" id="UP000326759"/>
    </source>
</evidence>
<dbReference type="Proteomes" id="UP000326759">
    <property type="component" value="Unassembled WGS sequence"/>
</dbReference>
<evidence type="ECO:0000256" key="5">
    <source>
        <dbReference type="ARBA" id="ARBA00023242"/>
    </source>
</evidence>
<dbReference type="OrthoDB" id="431817at2759"/>
<keyword evidence="4" id="KW-0808">Transferase</keyword>
<sequence length="299" mass="35194">MAPKINYMSKVEIHINDIEQNPCCPHGPSVLFERIFQDGRRKKFYACSACRDRKLCPFYLEEEQIVKRNEKTTDMQKESSCFNNHATKFKIYLKLLSRINKREVYYCETCNMLIADNSKKDHDKCNLSEILKEKELRTPSHIFSPKSESKFQAQYFFTDESLKVIVQLMNDLEIKKVLCIGVPSVYEYVKNNLSMKTFLLDIDDRYCNFFSTTDFCVYNMFNHYFFGGHKSREVYEDFLKENPADKLLVIIDPPFGGRVELISNTLSTLEKEWKRLNNISGDKTLPVALIFPYFHEKTS</sequence>
<evidence type="ECO:0000256" key="1">
    <source>
        <dbReference type="ARBA" id="ARBA00004496"/>
    </source>
</evidence>
<comment type="caution">
    <text evidence="6">The sequence shown here is derived from an EMBL/GenBank/DDBJ whole genome shotgun (WGS) entry which is preliminary data.</text>
</comment>
<accession>A0A5N5THG9</accession>
<dbReference type="InterPro" id="IPR041370">
    <property type="entry name" value="Mlase_EEF1AKMT1/ZCCHC4"/>
</dbReference>
<dbReference type="GO" id="GO:0005730">
    <property type="term" value="C:nucleolus"/>
    <property type="evidence" value="ECO:0007669"/>
    <property type="project" value="TreeGrafter"/>
</dbReference>
<name>A0A5N5THG9_9CRUS</name>
<dbReference type="InterPro" id="IPR039846">
    <property type="entry name" value="ZCCHC4"/>
</dbReference>
<dbReference type="PANTHER" id="PTHR13493:SF3">
    <property type="entry name" value="RRNA N6-ADENOSINE-METHYLTRANSFERASE ZCCHC4"/>
    <property type="match status" value="1"/>
</dbReference>
<dbReference type="EMBL" id="SEYY01002719">
    <property type="protein sequence ID" value="KAB7504625.1"/>
    <property type="molecule type" value="Genomic_DNA"/>
</dbReference>
<dbReference type="PROSITE" id="PS00092">
    <property type="entry name" value="N6_MTASE"/>
    <property type="match status" value="1"/>
</dbReference>
<evidence type="ECO:0000256" key="3">
    <source>
        <dbReference type="ARBA" id="ARBA00022603"/>
    </source>
</evidence>
<protein>
    <submittedName>
        <fullName evidence="6">Zinc finger CCHC domain-containing protein 4</fullName>
    </submittedName>
</protein>
<dbReference type="Pfam" id="PF10237">
    <property type="entry name" value="N6-adenineMlase"/>
    <property type="match status" value="1"/>
</dbReference>
<evidence type="ECO:0000313" key="6">
    <source>
        <dbReference type="EMBL" id="KAB7504625.1"/>
    </source>
</evidence>
<keyword evidence="7" id="KW-1185">Reference proteome</keyword>
<reference evidence="6 7" key="1">
    <citation type="journal article" date="2019" name="PLoS Biol.">
        <title>Sex chromosomes control vertical transmission of feminizing Wolbachia symbionts in an isopod.</title>
        <authorList>
            <person name="Becking T."/>
            <person name="Chebbi M.A."/>
            <person name="Giraud I."/>
            <person name="Moumen B."/>
            <person name="Laverre T."/>
            <person name="Caubet Y."/>
            <person name="Peccoud J."/>
            <person name="Gilbert C."/>
            <person name="Cordaux R."/>
        </authorList>
    </citation>
    <scope>NUCLEOTIDE SEQUENCE [LARGE SCALE GENOMIC DNA]</scope>
    <source>
        <strain evidence="6">ANa2</strain>
        <tissue evidence="6">Whole body excluding digestive tract and cuticle</tissue>
    </source>
</reference>
<evidence type="ECO:0000256" key="4">
    <source>
        <dbReference type="ARBA" id="ARBA00022679"/>
    </source>
</evidence>
<organism evidence="6 7">
    <name type="scientific">Armadillidium nasatum</name>
    <dbReference type="NCBI Taxonomy" id="96803"/>
    <lineage>
        <taxon>Eukaryota</taxon>
        <taxon>Metazoa</taxon>
        <taxon>Ecdysozoa</taxon>
        <taxon>Arthropoda</taxon>
        <taxon>Crustacea</taxon>
        <taxon>Multicrustacea</taxon>
        <taxon>Malacostraca</taxon>
        <taxon>Eumalacostraca</taxon>
        <taxon>Peracarida</taxon>
        <taxon>Isopoda</taxon>
        <taxon>Oniscidea</taxon>
        <taxon>Crinocheta</taxon>
        <taxon>Armadillidiidae</taxon>
        <taxon>Armadillidium</taxon>
    </lineage>
</organism>
<dbReference type="GO" id="GO:0008988">
    <property type="term" value="F:rRNA (adenine-N6-)-methyltransferase activity"/>
    <property type="evidence" value="ECO:0007669"/>
    <property type="project" value="InterPro"/>
</dbReference>
<comment type="subcellular location">
    <subcellularLocation>
        <location evidence="1">Cytoplasm</location>
    </subcellularLocation>
</comment>
<dbReference type="GO" id="GO:0003676">
    <property type="term" value="F:nucleic acid binding"/>
    <property type="evidence" value="ECO:0007669"/>
    <property type="project" value="InterPro"/>
</dbReference>
<dbReference type="PANTHER" id="PTHR13493">
    <property type="entry name" value="ZINC FINGER CCHC DOMAIN-CONTAINING"/>
    <property type="match status" value="1"/>
</dbReference>
<gene>
    <name evidence="6" type="primary">Zcchc4</name>
    <name evidence="6" type="ORF">Anas_09453</name>
</gene>
<keyword evidence="5" id="KW-0539">Nucleus</keyword>
<evidence type="ECO:0000256" key="2">
    <source>
        <dbReference type="ARBA" id="ARBA00022490"/>
    </source>
</evidence>
<keyword evidence="3" id="KW-0489">Methyltransferase</keyword>
<proteinExistence type="predicted"/>
<dbReference type="AlphaFoldDB" id="A0A5N5THG9"/>
<keyword evidence="2" id="KW-0963">Cytoplasm</keyword>
<dbReference type="GO" id="GO:0005737">
    <property type="term" value="C:cytoplasm"/>
    <property type="evidence" value="ECO:0007669"/>
    <property type="project" value="UniProtKB-SubCell"/>
</dbReference>